<sequence length="144" mass="15582">MATEGLLDTYHQERHPVGRRVQDWAMARVALLRPDPRSRALRAVMRELLDTADGATYVVKNISGVARAEACALVFEDGSRLADHCHDGRPVLVGNAELAGVATKFGAAFIEGPEPLLLRPAGAATAMRNPRSGNGFFTRSSEDR</sequence>
<reference evidence="1 2" key="1">
    <citation type="submission" date="2024-09" db="EMBL/GenBank/DDBJ databases">
        <authorList>
            <person name="Sun Q."/>
            <person name="Mori K."/>
        </authorList>
    </citation>
    <scope>NUCLEOTIDE SEQUENCE [LARGE SCALE GENOMIC DNA]</scope>
    <source>
        <strain evidence="1 2">TBRC 1432</strain>
    </source>
</reference>
<keyword evidence="2" id="KW-1185">Reference proteome</keyword>
<name>A0ABV6MYZ3_9PSEU</name>
<proteinExistence type="predicted"/>
<evidence type="ECO:0000313" key="2">
    <source>
        <dbReference type="Proteomes" id="UP001589810"/>
    </source>
</evidence>
<dbReference type="Gene3D" id="3.50.50.60">
    <property type="entry name" value="FAD/NAD(P)-binding domain"/>
    <property type="match status" value="1"/>
</dbReference>
<dbReference type="EMBL" id="JBHLUD010000009">
    <property type="protein sequence ID" value="MFC0545292.1"/>
    <property type="molecule type" value="Genomic_DNA"/>
</dbReference>
<evidence type="ECO:0000313" key="1">
    <source>
        <dbReference type="EMBL" id="MFC0545292.1"/>
    </source>
</evidence>
<dbReference type="Proteomes" id="UP001589810">
    <property type="component" value="Unassembled WGS sequence"/>
</dbReference>
<accession>A0ABV6MYZ3</accession>
<gene>
    <name evidence="1" type="ORF">ACFFH7_27540</name>
</gene>
<comment type="caution">
    <text evidence="1">The sequence shown here is derived from an EMBL/GenBank/DDBJ whole genome shotgun (WGS) entry which is preliminary data.</text>
</comment>
<organism evidence="1 2">
    <name type="scientific">Kutzneria chonburiensis</name>
    <dbReference type="NCBI Taxonomy" id="1483604"/>
    <lineage>
        <taxon>Bacteria</taxon>
        <taxon>Bacillati</taxon>
        <taxon>Actinomycetota</taxon>
        <taxon>Actinomycetes</taxon>
        <taxon>Pseudonocardiales</taxon>
        <taxon>Pseudonocardiaceae</taxon>
        <taxon>Kutzneria</taxon>
    </lineage>
</organism>
<protein>
    <recommendedName>
        <fullName evidence="3">FAD-binding domain-containing protein</fullName>
    </recommendedName>
</protein>
<evidence type="ECO:0008006" key="3">
    <source>
        <dbReference type="Google" id="ProtNLM"/>
    </source>
</evidence>
<dbReference type="RefSeq" id="WP_273934860.1">
    <property type="nucleotide sequence ID" value="NZ_CP097263.1"/>
</dbReference>
<dbReference type="InterPro" id="IPR036188">
    <property type="entry name" value="FAD/NAD-bd_sf"/>
</dbReference>